<protein>
    <submittedName>
        <fullName evidence="1">Uncharacterized protein</fullName>
    </submittedName>
</protein>
<accession>A0A0D8Y322</accession>
<evidence type="ECO:0000313" key="1">
    <source>
        <dbReference type="EMBL" id="KJH51243.1"/>
    </source>
</evidence>
<keyword evidence="2" id="KW-1185">Reference proteome</keyword>
<reference evidence="2" key="2">
    <citation type="journal article" date="2016" name="Sci. Rep.">
        <title>Dictyocaulus viviparus genome, variome and transcriptome elucidate lungworm biology and support future intervention.</title>
        <authorList>
            <person name="McNulty S.N."/>
            <person name="Strube C."/>
            <person name="Rosa B.A."/>
            <person name="Martin J.C."/>
            <person name="Tyagi R."/>
            <person name="Choi Y.J."/>
            <person name="Wang Q."/>
            <person name="Hallsworth Pepin K."/>
            <person name="Zhang X."/>
            <person name="Ozersky P."/>
            <person name="Wilson R.K."/>
            <person name="Sternberg P.W."/>
            <person name="Gasser R.B."/>
            <person name="Mitreva M."/>
        </authorList>
    </citation>
    <scope>NUCLEOTIDE SEQUENCE [LARGE SCALE GENOMIC DNA]</scope>
    <source>
        <strain evidence="2">HannoverDv2000</strain>
    </source>
</reference>
<dbReference type="AlphaFoldDB" id="A0A0D8Y322"/>
<dbReference type="Proteomes" id="UP000053766">
    <property type="component" value="Unassembled WGS sequence"/>
</dbReference>
<organism evidence="1 2">
    <name type="scientific">Dictyocaulus viviparus</name>
    <name type="common">Bovine lungworm</name>
    <dbReference type="NCBI Taxonomy" id="29172"/>
    <lineage>
        <taxon>Eukaryota</taxon>
        <taxon>Metazoa</taxon>
        <taxon>Ecdysozoa</taxon>
        <taxon>Nematoda</taxon>
        <taxon>Chromadorea</taxon>
        <taxon>Rhabditida</taxon>
        <taxon>Rhabditina</taxon>
        <taxon>Rhabditomorpha</taxon>
        <taxon>Strongyloidea</taxon>
        <taxon>Metastrongylidae</taxon>
        <taxon>Dictyocaulus</taxon>
    </lineage>
</organism>
<proteinExistence type="predicted"/>
<dbReference type="EMBL" id="KN716188">
    <property type="protein sequence ID" value="KJH51243.1"/>
    <property type="molecule type" value="Genomic_DNA"/>
</dbReference>
<sequence length="95" mass="10439">MSGNIDVDESRLSISILADIRVDLSNNASVCNKRYLQNGLRVSDATLNRLSVAVFIYQMASNATEDRRSIRVSSHVVPVFPDEASQRSGMHDGSL</sequence>
<gene>
    <name evidence="1" type="ORF">DICVIV_02608</name>
</gene>
<reference evidence="1 2" key="1">
    <citation type="submission" date="2013-11" db="EMBL/GenBank/DDBJ databases">
        <title>Draft genome of the bovine lungworm Dictyocaulus viviparus.</title>
        <authorList>
            <person name="Mitreva M."/>
        </authorList>
    </citation>
    <scope>NUCLEOTIDE SEQUENCE [LARGE SCALE GENOMIC DNA]</scope>
    <source>
        <strain evidence="1 2">HannoverDv2000</strain>
    </source>
</reference>
<name>A0A0D8Y322_DICVI</name>
<evidence type="ECO:0000313" key="2">
    <source>
        <dbReference type="Proteomes" id="UP000053766"/>
    </source>
</evidence>